<evidence type="ECO:0000313" key="4">
    <source>
        <dbReference type="Proteomes" id="UP000639772"/>
    </source>
</evidence>
<reference evidence="3 4" key="1">
    <citation type="journal article" date="2020" name="Nat. Food">
        <title>A phased Vanilla planifolia genome enables genetic improvement of flavour and production.</title>
        <authorList>
            <person name="Hasing T."/>
            <person name="Tang H."/>
            <person name="Brym M."/>
            <person name="Khazi F."/>
            <person name="Huang T."/>
            <person name="Chambers A.H."/>
        </authorList>
    </citation>
    <scope>NUCLEOTIDE SEQUENCE [LARGE SCALE GENOMIC DNA]</scope>
    <source>
        <tissue evidence="1">Leaf</tissue>
    </source>
</reference>
<dbReference type="AlphaFoldDB" id="A0A835S5M1"/>
<dbReference type="EMBL" id="JADCNL010000001">
    <property type="protein sequence ID" value="KAG0497432.1"/>
    <property type="molecule type" value="Genomic_DNA"/>
</dbReference>
<protein>
    <submittedName>
        <fullName evidence="1">Uncharacterized protein</fullName>
    </submittedName>
</protein>
<gene>
    <name evidence="2" type="ORF">HPP92_001880</name>
    <name evidence="1" type="ORF">HPP92_002123</name>
</gene>
<comment type="caution">
    <text evidence="1">The sequence shown here is derived from an EMBL/GenBank/DDBJ whole genome shotgun (WGS) entry which is preliminary data.</text>
</comment>
<sequence length="84" mass="9397">MKTRMCLPREEWGHAFELRVTDTGTDGVFSQEVADWKIAWGTLESSGPFPLLSRNTPAACVFKSRVRTEAQGSSAHMLEMAWGH</sequence>
<proteinExistence type="predicted"/>
<evidence type="ECO:0000313" key="2">
    <source>
        <dbReference type="EMBL" id="KAG0501808.1"/>
    </source>
</evidence>
<accession>A0A835S5M1</accession>
<dbReference type="Proteomes" id="UP000639772">
    <property type="component" value="Chromosome 1"/>
</dbReference>
<keyword evidence="3" id="KW-1185">Reference proteome</keyword>
<organism evidence="1 3">
    <name type="scientific">Vanilla planifolia</name>
    <name type="common">Vanilla</name>
    <dbReference type="NCBI Taxonomy" id="51239"/>
    <lineage>
        <taxon>Eukaryota</taxon>
        <taxon>Viridiplantae</taxon>
        <taxon>Streptophyta</taxon>
        <taxon>Embryophyta</taxon>
        <taxon>Tracheophyta</taxon>
        <taxon>Spermatophyta</taxon>
        <taxon>Magnoliopsida</taxon>
        <taxon>Liliopsida</taxon>
        <taxon>Asparagales</taxon>
        <taxon>Orchidaceae</taxon>
        <taxon>Vanilloideae</taxon>
        <taxon>Vanilleae</taxon>
        <taxon>Vanilla</taxon>
    </lineage>
</organism>
<evidence type="ECO:0000313" key="1">
    <source>
        <dbReference type="EMBL" id="KAG0497432.1"/>
    </source>
</evidence>
<name>A0A835S5M1_VANPL</name>
<evidence type="ECO:0000313" key="3">
    <source>
        <dbReference type="Proteomes" id="UP000636800"/>
    </source>
</evidence>
<dbReference type="EMBL" id="JADCNM010000001">
    <property type="protein sequence ID" value="KAG0501808.1"/>
    <property type="molecule type" value="Genomic_DNA"/>
</dbReference>
<dbReference type="Proteomes" id="UP000636800">
    <property type="component" value="Chromosome 1"/>
</dbReference>